<accession>A0A7Y6MGF4</accession>
<evidence type="ECO:0000259" key="5">
    <source>
        <dbReference type="Pfam" id="PF13490"/>
    </source>
</evidence>
<evidence type="ECO:0000256" key="4">
    <source>
        <dbReference type="SAM" id="Phobius"/>
    </source>
</evidence>
<comment type="caution">
    <text evidence="6">The sequence shown here is derived from an EMBL/GenBank/DDBJ whole genome shotgun (WGS) entry which is preliminary data.</text>
</comment>
<keyword evidence="4" id="KW-0812">Transmembrane</keyword>
<evidence type="ECO:0000313" key="7">
    <source>
        <dbReference type="Proteomes" id="UP000546126"/>
    </source>
</evidence>
<feature type="compositionally biased region" description="Basic and acidic residues" evidence="3">
    <location>
        <begin position="136"/>
        <end position="159"/>
    </location>
</feature>
<reference evidence="6 7" key="1">
    <citation type="submission" date="2020-06" db="EMBL/GenBank/DDBJ databases">
        <authorList>
            <person name="Chanama M."/>
        </authorList>
    </citation>
    <scope>NUCLEOTIDE SEQUENCE [LARGE SCALE GENOMIC DNA]</scope>
    <source>
        <strain evidence="6 7">TBRC6557</strain>
    </source>
</reference>
<evidence type="ECO:0000256" key="3">
    <source>
        <dbReference type="SAM" id="MobiDB-lite"/>
    </source>
</evidence>
<name>A0A7Y6MGF4_9ACTN</name>
<evidence type="ECO:0000313" key="6">
    <source>
        <dbReference type="EMBL" id="NUW45844.1"/>
    </source>
</evidence>
<dbReference type="AlphaFoldDB" id="A0A7Y6MGF4"/>
<gene>
    <name evidence="6" type="ORF">HT134_37875</name>
</gene>
<feature type="transmembrane region" description="Helical" evidence="4">
    <location>
        <begin position="85"/>
        <end position="106"/>
    </location>
</feature>
<feature type="region of interest" description="Disordered" evidence="3">
    <location>
        <begin position="113"/>
        <end position="192"/>
    </location>
</feature>
<dbReference type="Pfam" id="PF13490">
    <property type="entry name" value="zf-HC2"/>
    <property type="match status" value="1"/>
</dbReference>
<dbReference type="InterPro" id="IPR041916">
    <property type="entry name" value="Anti_sigma_zinc_sf"/>
</dbReference>
<dbReference type="InterPro" id="IPR027383">
    <property type="entry name" value="Znf_put"/>
</dbReference>
<protein>
    <submittedName>
        <fullName evidence="6">Zf-HC2 domain-containing protein</fullName>
    </submittedName>
</protein>
<dbReference type="RefSeq" id="WP_175605305.1">
    <property type="nucleotide sequence ID" value="NZ_JABWGO010000013.1"/>
</dbReference>
<feature type="domain" description="Putative zinc-finger" evidence="5">
    <location>
        <begin position="3"/>
        <end position="36"/>
    </location>
</feature>
<feature type="compositionally biased region" description="Low complexity" evidence="3">
    <location>
        <begin position="113"/>
        <end position="135"/>
    </location>
</feature>
<keyword evidence="4" id="KW-0472">Membrane</keyword>
<sequence>MTCEEVRISLGAHALGALEPDEALEIDAHLATCEACGAELVELEGVSAFLEKVSERDVQLVTSPPRQVLDRLLNARARRHRRGRMLMVVAASAAAIVAGGAVWTAVGDQQHDATTASAPAASRSGESLSSAQDSARSSDEAARPKATQEPRAKAREDQPRIMAETQPQPEASATPKPSARASGQEFAGQDESSGYTASVAVFPGSRGTGLSVKVSGVPVGTTCRLVVVGRDGRRDVTDSWTVDRENYQDKPVFASRTSIPVKDIARFEVVDASSRQVLVKVAGPRS</sequence>
<organism evidence="6 7">
    <name type="scientific">Nonomuraea rhodomycinica</name>
    <dbReference type="NCBI Taxonomy" id="1712872"/>
    <lineage>
        <taxon>Bacteria</taxon>
        <taxon>Bacillati</taxon>
        <taxon>Actinomycetota</taxon>
        <taxon>Actinomycetes</taxon>
        <taxon>Streptosporangiales</taxon>
        <taxon>Streptosporangiaceae</taxon>
        <taxon>Nonomuraea</taxon>
    </lineage>
</organism>
<proteinExistence type="predicted"/>
<keyword evidence="4" id="KW-1133">Transmembrane helix</keyword>
<evidence type="ECO:0000256" key="2">
    <source>
        <dbReference type="ARBA" id="ARBA00023163"/>
    </source>
</evidence>
<keyword evidence="1" id="KW-0805">Transcription regulation</keyword>
<dbReference type="Proteomes" id="UP000546126">
    <property type="component" value="Unassembled WGS sequence"/>
</dbReference>
<dbReference type="EMBL" id="JABWGO010000013">
    <property type="protein sequence ID" value="NUW45844.1"/>
    <property type="molecule type" value="Genomic_DNA"/>
</dbReference>
<keyword evidence="7" id="KW-1185">Reference proteome</keyword>
<evidence type="ECO:0000256" key="1">
    <source>
        <dbReference type="ARBA" id="ARBA00023015"/>
    </source>
</evidence>
<keyword evidence="2" id="KW-0804">Transcription</keyword>
<dbReference type="Gene3D" id="1.10.10.1320">
    <property type="entry name" value="Anti-sigma factor, zinc-finger domain"/>
    <property type="match status" value="1"/>
</dbReference>